<organism evidence="2 3">
    <name type="scientific">Segatella bryantii</name>
    <name type="common">Prevotella bryantii</name>
    <dbReference type="NCBI Taxonomy" id="77095"/>
    <lineage>
        <taxon>Bacteria</taxon>
        <taxon>Pseudomonadati</taxon>
        <taxon>Bacteroidota</taxon>
        <taxon>Bacteroidia</taxon>
        <taxon>Bacteroidales</taxon>
        <taxon>Prevotellaceae</taxon>
        <taxon>Segatella</taxon>
    </lineage>
</organism>
<feature type="signal peptide" evidence="1">
    <location>
        <begin position="1"/>
        <end position="22"/>
    </location>
</feature>
<keyword evidence="1" id="KW-0732">Signal</keyword>
<gene>
    <name evidence="2" type="ORF">PRRU23_02480</name>
</gene>
<protein>
    <recommendedName>
        <fullName evidence="4">DNA-binding protein</fullName>
    </recommendedName>
</protein>
<dbReference type="EMBL" id="BPTR01000001">
    <property type="protein sequence ID" value="GJG26548.1"/>
    <property type="molecule type" value="Genomic_DNA"/>
</dbReference>
<evidence type="ECO:0000313" key="3">
    <source>
        <dbReference type="Proteomes" id="UP000887043"/>
    </source>
</evidence>
<proteinExistence type="predicted"/>
<dbReference type="Proteomes" id="UP000887043">
    <property type="component" value="Unassembled WGS sequence"/>
</dbReference>
<sequence length="438" mass="46449">MKKLVYSAIALAVSVLSLTSCEDVPAPYTLPTDSENTEIKVAPKGSGTAEDPFNVVALDSLMDNEFDANATYYVKGIVSQVGTFNESYGNITYYIKDEEASTTFYVYRGLGLGGEKFTSESDIAIGDSVVVAGNVTIYNGTKEFVKNKSHIVYLNGKTASNSGTSTAEPTGTGTETDPYNVAAVLKLYENNSYDSNKEVYVKGIVAKVGSIDTGSYGNATYYISDDGTSTNDFEIYRGYYLNGDKFTSADQLKVGQTVVVCGKLTEYNSTKEMAQGSKLISIEGEGTTSGSDETTTGENITISGTTVNLINNAVTAGTTSTTIDLSTLGLTNGSVISSTITMPDEATVTFDKGTNSNAPTYYDKTKGVRVYANNTITITGKSTIAKVVFTCDSNSGTDYVGNTTATVTFNGNTAVYTNASENAGTQLRVQTITIYYAN</sequence>
<feature type="chain" id="PRO_5041248319" description="DNA-binding protein" evidence="1">
    <location>
        <begin position="23"/>
        <end position="438"/>
    </location>
</feature>
<accession>A0AA37HVX9</accession>
<evidence type="ECO:0008006" key="4">
    <source>
        <dbReference type="Google" id="ProtNLM"/>
    </source>
</evidence>
<dbReference type="PROSITE" id="PS51257">
    <property type="entry name" value="PROKAR_LIPOPROTEIN"/>
    <property type="match status" value="1"/>
</dbReference>
<reference evidence="2" key="1">
    <citation type="submission" date="2021-08" db="EMBL/GenBank/DDBJ databases">
        <title>Prevotella lacticifex sp. nov., isolated from rumen of cow.</title>
        <authorList>
            <person name="Shinkai T."/>
            <person name="Ikeyama N."/>
            <person name="Kumagai M."/>
            <person name="Ohmori H."/>
            <person name="Sakamoto M."/>
            <person name="Ohkuma M."/>
            <person name="Mitsumori M."/>
        </authorList>
    </citation>
    <scope>NUCLEOTIDE SEQUENCE</scope>
    <source>
        <strain evidence="2">DSM 11371</strain>
    </source>
</reference>
<evidence type="ECO:0000313" key="2">
    <source>
        <dbReference type="EMBL" id="GJG26548.1"/>
    </source>
</evidence>
<comment type="caution">
    <text evidence="2">The sequence shown here is derived from an EMBL/GenBank/DDBJ whole genome shotgun (WGS) entry which is preliminary data.</text>
</comment>
<dbReference type="AlphaFoldDB" id="A0AA37HVX9"/>
<name>A0AA37HVX9_SEGBR</name>
<evidence type="ECO:0000256" key="1">
    <source>
        <dbReference type="SAM" id="SignalP"/>
    </source>
</evidence>
<dbReference type="RefSeq" id="WP_006281792.1">
    <property type="nucleotide sequence ID" value="NZ_BPTR01000001.1"/>
</dbReference>